<accession>A0A839SSE8</accession>
<dbReference type="InterPro" id="IPR003695">
    <property type="entry name" value="Ppx_GppA_N"/>
</dbReference>
<protein>
    <submittedName>
        <fullName evidence="3">Exopolyphosphatase/guanosine-5'-triphosphate, 3'-diphosphate pyrophosphatase</fullName>
        <ecNumber evidence="3">3.6.1.11</ecNumber>
        <ecNumber evidence="3">3.6.1.40</ecNumber>
    </submittedName>
</protein>
<dbReference type="PANTHER" id="PTHR30005">
    <property type="entry name" value="EXOPOLYPHOSPHATASE"/>
    <property type="match status" value="1"/>
</dbReference>
<evidence type="ECO:0000256" key="1">
    <source>
        <dbReference type="SAM" id="MobiDB-lite"/>
    </source>
</evidence>
<feature type="region of interest" description="Disordered" evidence="1">
    <location>
        <begin position="344"/>
        <end position="371"/>
    </location>
</feature>
<dbReference type="AlphaFoldDB" id="A0A839SSE8"/>
<evidence type="ECO:0000313" key="3">
    <source>
        <dbReference type="EMBL" id="MBB3064640.1"/>
    </source>
</evidence>
<dbReference type="Gene3D" id="3.30.420.40">
    <property type="match status" value="1"/>
</dbReference>
<proteinExistence type="predicted"/>
<keyword evidence="4" id="KW-1185">Reference proteome</keyword>
<name>A0A839SSE8_9PROT</name>
<dbReference type="InterPro" id="IPR043129">
    <property type="entry name" value="ATPase_NBD"/>
</dbReference>
<dbReference type="PANTHER" id="PTHR30005:SF0">
    <property type="entry name" value="RETROGRADE REGULATION PROTEIN 2"/>
    <property type="match status" value="1"/>
</dbReference>
<dbReference type="EC" id="3.6.1.11" evidence="3"/>
<evidence type="ECO:0000313" key="4">
    <source>
        <dbReference type="Proteomes" id="UP000581135"/>
    </source>
</evidence>
<evidence type="ECO:0000259" key="2">
    <source>
        <dbReference type="Pfam" id="PF02541"/>
    </source>
</evidence>
<keyword evidence="3" id="KW-0378">Hydrolase</keyword>
<dbReference type="SUPFAM" id="SSF53067">
    <property type="entry name" value="Actin-like ATPase domain"/>
    <property type="match status" value="2"/>
</dbReference>
<reference evidence="3 4" key="1">
    <citation type="submission" date="2020-08" db="EMBL/GenBank/DDBJ databases">
        <title>Genomic Encyclopedia of Type Strains, Phase III (KMG-III): the genomes of soil and plant-associated and newly described type strains.</title>
        <authorList>
            <person name="Whitman W."/>
        </authorList>
    </citation>
    <scope>NUCLEOTIDE SEQUENCE [LARGE SCALE GENOMIC DNA]</scope>
    <source>
        <strain evidence="3 4">CECT 8803</strain>
    </source>
</reference>
<dbReference type="InterPro" id="IPR050273">
    <property type="entry name" value="GppA/Ppx_hydrolase"/>
</dbReference>
<dbReference type="CDD" id="cd24054">
    <property type="entry name" value="ASKHA_NBD_AaPPX-GppA_MtPPX2-like"/>
    <property type="match status" value="1"/>
</dbReference>
<organism evidence="3 4">
    <name type="scientific">Limibacillus halophilus</name>
    <dbReference type="NCBI Taxonomy" id="1579333"/>
    <lineage>
        <taxon>Bacteria</taxon>
        <taxon>Pseudomonadati</taxon>
        <taxon>Pseudomonadota</taxon>
        <taxon>Alphaproteobacteria</taxon>
        <taxon>Rhodospirillales</taxon>
        <taxon>Rhodovibrionaceae</taxon>
        <taxon>Limibacillus</taxon>
    </lineage>
</organism>
<dbReference type="Pfam" id="PF02541">
    <property type="entry name" value="Ppx-GppA"/>
    <property type="match status" value="1"/>
</dbReference>
<dbReference type="Gene3D" id="3.30.420.150">
    <property type="entry name" value="Exopolyphosphatase. Domain 2"/>
    <property type="match status" value="1"/>
</dbReference>
<dbReference type="GO" id="GO:0004309">
    <property type="term" value="F:exopolyphosphatase activity"/>
    <property type="evidence" value="ECO:0007669"/>
    <property type="project" value="UniProtKB-EC"/>
</dbReference>
<feature type="domain" description="Ppx/GppA phosphatase N-terminal" evidence="2">
    <location>
        <begin position="40"/>
        <end position="342"/>
    </location>
</feature>
<dbReference type="Proteomes" id="UP000581135">
    <property type="component" value="Unassembled WGS sequence"/>
</dbReference>
<dbReference type="GO" id="GO:0008894">
    <property type="term" value="F:guanosine-5'-triphosphate,3'-diphosphate diphosphatase activity"/>
    <property type="evidence" value="ECO:0007669"/>
    <property type="project" value="UniProtKB-EC"/>
</dbReference>
<comment type="caution">
    <text evidence="3">The sequence shown here is derived from an EMBL/GenBank/DDBJ whole genome shotgun (WGS) entry which is preliminary data.</text>
</comment>
<dbReference type="RefSeq" id="WP_322091211.1">
    <property type="nucleotide sequence ID" value="NZ_JACHXA010000002.1"/>
</dbReference>
<gene>
    <name evidence="3" type="ORF">FHR98_000912</name>
</gene>
<dbReference type="EC" id="3.6.1.40" evidence="3"/>
<dbReference type="EMBL" id="JACHXA010000002">
    <property type="protein sequence ID" value="MBB3064640.1"/>
    <property type="molecule type" value="Genomic_DNA"/>
</dbReference>
<sequence length="371" mass="40528">MKGQNAWDDRGKPCRQRAPGALADTFAAIDLGTNNCRLLVARPTRDGFRVVDAFSRIVRLGEGLSRSGTLSEAAMDRTLDALKICAEKIARRDVSFSRCVATEACRRAGNHEAFIDKVRVETGIRLEIISCDEEARLAVQGCKPLFDRNRRYALLFDIGGGSTEISWVDVTGGGDGAGRHAPKILTWHSLPFGVVNLAERYCDGAVNRSDHNAMAAEVAEALVAFEARDEIAHRVREGEVQMVGTSGTVTTLAGVHKELPRYQRALIDGAYMDFNCLESAIDRIAEMNVSERAAHPCIGPERADLMLAGCAILQGICRTWPVGRLRVADRGLREGILLGLMDEARTRRGSRKPRRRSGDGERASAQSKVPS</sequence>